<evidence type="ECO:0000256" key="1">
    <source>
        <dbReference type="ARBA" id="ARBA00011982"/>
    </source>
</evidence>
<evidence type="ECO:0000256" key="5">
    <source>
        <dbReference type="SAM" id="Phobius"/>
    </source>
</evidence>
<dbReference type="InterPro" id="IPR000157">
    <property type="entry name" value="TIR_dom"/>
</dbReference>
<gene>
    <name evidence="7" type="ORF">RchiOBHm_Chr7g0240631</name>
</gene>
<dbReference type="PANTHER" id="PTHR32009:SF39">
    <property type="entry name" value="TIR DOMAIN-CONTAINING PROTEIN"/>
    <property type="match status" value="1"/>
</dbReference>
<organism evidence="7 8">
    <name type="scientific">Rosa chinensis</name>
    <name type="common">China rose</name>
    <dbReference type="NCBI Taxonomy" id="74649"/>
    <lineage>
        <taxon>Eukaryota</taxon>
        <taxon>Viridiplantae</taxon>
        <taxon>Streptophyta</taxon>
        <taxon>Embryophyta</taxon>
        <taxon>Tracheophyta</taxon>
        <taxon>Spermatophyta</taxon>
        <taxon>Magnoliopsida</taxon>
        <taxon>eudicotyledons</taxon>
        <taxon>Gunneridae</taxon>
        <taxon>Pentapetalae</taxon>
        <taxon>rosids</taxon>
        <taxon>fabids</taxon>
        <taxon>Rosales</taxon>
        <taxon>Rosaceae</taxon>
        <taxon>Rosoideae</taxon>
        <taxon>Rosoideae incertae sedis</taxon>
        <taxon>Rosa</taxon>
    </lineage>
</organism>
<keyword evidence="5" id="KW-0472">Membrane</keyword>
<dbReference type="PROSITE" id="PS50104">
    <property type="entry name" value="TIR"/>
    <property type="match status" value="1"/>
</dbReference>
<evidence type="ECO:0000313" key="8">
    <source>
        <dbReference type="Proteomes" id="UP000238479"/>
    </source>
</evidence>
<keyword evidence="5" id="KW-0812">Transmembrane</keyword>
<keyword evidence="5" id="KW-1133">Transmembrane helix</keyword>
<dbReference type="AlphaFoldDB" id="A0A2P6PI09"/>
<accession>A0A2P6PI09</accession>
<evidence type="ECO:0000256" key="4">
    <source>
        <dbReference type="ARBA" id="ARBA00047304"/>
    </source>
</evidence>
<dbReference type="Proteomes" id="UP000238479">
    <property type="component" value="Chromosome 7"/>
</dbReference>
<feature type="transmembrane region" description="Helical" evidence="5">
    <location>
        <begin position="30"/>
        <end position="50"/>
    </location>
</feature>
<keyword evidence="2" id="KW-0378">Hydrolase</keyword>
<protein>
    <recommendedName>
        <fullName evidence="1">ADP-ribosyl cyclase/cyclic ADP-ribose hydrolase</fullName>
        <ecNumber evidence="1">3.2.2.6</ecNumber>
    </recommendedName>
</protein>
<dbReference type="PANTHER" id="PTHR32009">
    <property type="entry name" value="TMV RESISTANCE PROTEIN N-LIKE"/>
    <property type="match status" value="1"/>
</dbReference>
<keyword evidence="8" id="KW-1185">Reference proteome</keyword>
<proteinExistence type="predicted"/>
<evidence type="ECO:0000256" key="3">
    <source>
        <dbReference type="ARBA" id="ARBA00023027"/>
    </source>
</evidence>
<evidence type="ECO:0000256" key="2">
    <source>
        <dbReference type="ARBA" id="ARBA00022801"/>
    </source>
</evidence>
<dbReference type="InterPro" id="IPR035897">
    <property type="entry name" value="Toll_tir_struct_dom_sf"/>
</dbReference>
<keyword evidence="3" id="KW-0520">NAD</keyword>
<dbReference type="Gramene" id="PRQ21565">
    <property type="protein sequence ID" value="PRQ21565"/>
    <property type="gene ID" value="RchiOBHm_Chr7g0240631"/>
</dbReference>
<dbReference type="GO" id="GO:0007165">
    <property type="term" value="P:signal transduction"/>
    <property type="evidence" value="ECO:0007669"/>
    <property type="project" value="InterPro"/>
</dbReference>
<feature type="domain" description="TIR" evidence="6">
    <location>
        <begin position="94"/>
        <end position="143"/>
    </location>
</feature>
<sequence>MGFPVRLILLSSICPLLFFSALFFCGFISLGLYLLFFFSTVSICCCLLAFNLRHKQRPVTPLIHTSSVTTNTDIIPASSSSSSSSFSSPPSGKLTYDVFLSFRGTDTRKNFTDHLYTALKQKGIFTFRDDEELERGNRLVQIS</sequence>
<reference evidence="7 8" key="1">
    <citation type="journal article" date="2018" name="Nat. Genet.">
        <title>The Rosa genome provides new insights in the design of modern roses.</title>
        <authorList>
            <person name="Bendahmane M."/>
        </authorList>
    </citation>
    <scope>NUCLEOTIDE SEQUENCE [LARGE SCALE GENOMIC DNA]</scope>
    <source>
        <strain evidence="8">cv. Old Blush</strain>
    </source>
</reference>
<comment type="caution">
    <text evidence="7">The sequence shown here is derived from an EMBL/GenBank/DDBJ whole genome shotgun (WGS) entry which is preliminary data.</text>
</comment>
<comment type="catalytic activity">
    <reaction evidence="4">
        <text>NAD(+) + H2O = ADP-D-ribose + nicotinamide + H(+)</text>
        <dbReference type="Rhea" id="RHEA:16301"/>
        <dbReference type="ChEBI" id="CHEBI:15377"/>
        <dbReference type="ChEBI" id="CHEBI:15378"/>
        <dbReference type="ChEBI" id="CHEBI:17154"/>
        <dbReference type="ChEBI" id="CHEBI:57540"/>
        <dbReference type="ChEBI" id="CHEBI:57967"/>
        <dbReference type="EC" id="3.2.2.6"/>
    </reaction>
    <physiologicalReaction direction="left-to-right" evidence="4">
        <dbReference type="Rhea" id="RHEA:16302"/>
    </physiologicalReaction>
</comment>
<dbReference type="GO" id="GO:0061809">
    <property type="term" value="F:NAD+ nucleosidase activity, cyclic ADP-ribose generating"/>
    <property type="evidence" value="ECO:0007669"/>
    <property type="project" value="UniProtKB-EC"/>
</dbReference>
<dbReference type="Pfam" id="PF01582">
    <property type="entry name" value="TIR"/>
    <property type="match status" value="1"/>
</dbReference>
<dbReference type="Gene3D" id="3.40.50.10140">
    <property type="entry name" value="Toll/interleukin-1 receptor homology (TIR) domain"/>
    <property type="match status" value="1"/>
</dbReference>
<dbReference type="EMBL" id="PDCK01000045">
    <property type="protein sequence ID" value="PRQ21565.1"/>
    <property type="molecule type" value="Genomic_DNA"/>
</dbReference>
<evidence type="ECO:0000313" key="7">
    <source>
        <dbReference type="EMBL" id="PRQ21565.1"/>
    </source>
</evidence>
<feature type="transmembrane region" description="Helical" evidence="5">
    <location>
        <begin position="7"/>
        <end position="24"/>
    </location>
</feature>
<evidence type="ECO:0000259" key="6">
    <source>
        <dbReference type="PROSITE" id="PS50104"/>
    </source>
</evidence>
<dbReference type="SUPFAM" id="SSF52200">
    <property type="entry name" value="Toll/Interleukin receptor TIR domain"/>
    <property type="match status" value="1"/>
</dbReference>
<name>A0A2P6PI09_ROSCH</name>
<dbReference type="EC" id="3.2.2.6" evidence="1"/>